<evidence type="ECO:0000313" key="2">
    <source>
        <dbReference type="Proteomes" id="UP000593560"/>
    </source>
</evidence>
<accession>A0A7J9I5F7</accession>
<dbReference type="OrthoDB" id="1595665at2759"/>
<sequence length="77" mass="8745">MHLLFGLTFIFTGKNRNWAGINGIWHIFLISGNYLLFRQGIACHGKCKITFIIFLSSFVSAEDTNSWLAIPATIRQI</sequence>
<evidence type="ECO:0000313" key="1">
    <source>
        <dbReference type="EMBL" id="MBA0816385.1"/>
    </source>
</evidence>
<protein>
    <submittedName>
        <fullName evidence="1">Uncharacterized protein</fullName>
    </submittedName>
</protein>
<comment type="caution">
    <text evidence="1">The sequence shown here is derived from an EMBL/GenBank/DDBJ whole genome shotgun (WGS) entry which is preliminary data.</text>
</comment>
<proteinExistence type="predicted"/>
<feature type="non-terminal residue" evidence="1">
    <location>
        <position position="77"/>
    </location>
</feature>
<name>A0A7J9I5F7_9ROSI</name>
<keyword evidence="2" id="KW-1185">Reference proteome</keyword>
<dbReference type="Proteomes" id="UP000593560">
    <property type="component" value="Unassembled WGS sequence"/>
</dbReference>
<dbReference type="AlphaFoldDB" id="A0A7J9I5F7"/>
<reference evidence="1 2" key="1">
    <citation type="journal article" date="2019" name="Genome Biol. Evol.">
        <title>Insights into the evolution of the New World diploid cottons (Gossypium, subgenus Houzingenia) based on genome sequencing.</title>
        <authorList>
            <person name="Grover C.E."/>
            <person name="Arick M.A. 2nd"/>
            <person name="Thrash A."/>
            <person name="Conover J.L."/>
            <person name="Sanders W.S."/>
            <person name="Peterson D.G."/>
            <person name="Frelichowski J.E."/>
            <person name="Scheffler J.A."/>
            <person name="Scheffler B.E."/>
            <person name="Wendel J.F."/>
        </authorList>
    </citation>
    <scope>NUCLEOTIDE SEQUENCE [LARGE SCALE GENOMIC DNA]</scope>
    <source>
        <strain evidence="1">0</strain>
        <tissue evidence="1">Leaf</tissue>
    </source>
</reference>
<organism evidence="1 2">
    <name type="scientific">Gossypium harknessii</name>
    <dbReference type="NCBI Taxonomy" id="34285"/>
    <lineage>
        <taxon>Eukaryota</taxon>
        <taxon>Viridiplantae</taxon>
        <taxon>Streptophyta</taxon>
        <taxon>Embryophyta</taxon>
        <taxon>Tracheophyta</taxon>
        <taxon>Spermatophyta</taxon>
        <taxon>Magnoliopsida</taxon>
        <taxon>eudicotyledons</taxon>
        <taxon>Gunneridae</taxon>
        <taxon>Pentapetalae</taxon>
        <taxon>rosids</taxon>
        <taxon>malvids</taxon>
        <taxon>Malvales</taxon>
        <taxon>Malvaceae</taxon>
        <taxon>Malvoideae</taxon>
        <taxon>Gossypium</taxon>
    </lineage>
</organism>
<gene>
    <name evidence="1" type="ORF">Gohar_001051</name>
</gene>
<dbReference type="EMBL" id="JABFAD010000013">
    <property type="protein sequence ID" value="MBA0816385.1"/>
    <property type="molecule type" value="Genomic_DNA"/>
</dbReference>